<name>A0A0A8YJK7_ARUDO</name>
<evidence type="ECO:0000313" key="1">
    <source>
        <dbReference type="EMBL" id="JAD25733.1"/>
    </source>
</evidence>
<dbReference type="AlphaFoldDB" id="A0A0A8YJK7"/>
<reference evidence="1" key="2">
    <citation type="journal article" date="2015" name="Data Brief">
        <title>Shoot transcriptome of the giant reed, Arundo donax.</title>
        <authorList>
            <person name="Barrero R.A."/>
            <person name="Guerrero F.D."/>
            <person name="Moolhuijzen P."/>
            <person name="Goolsby J.A."/>
            <person name="Tidwell J."/>
            <person name="Bellgard S.E."/>
            <person name="Bellgard M.I."/>
        </authorList>
    </citation>
    <scope>NUCLEOTIDE SEQUENCE</scope>
    <source>
        <tissue evidence="1">Shoot tissue taken approximately 20 cm above the soil surface</tissue>
    </source>
</reference>
<accession>A0A0A8YJK7</accession>
<proteinExistence type="predicted"/>
<dbReference type="EMBL" id="GBRH01272162">
    <property type="protein sequence ID" value="JAD25733.1"/>
    <property type="molecule type" value="Transcribed_RNA"/>
</dbReference>
<sequence>MHTDLRAIKGLRNSIYSEFIVLDQ</sequence>
<reference evidence="1" key="1">
    <citation type="submission" date="2014-09" db="EMBL/GenBank/DDBJ databases">
        <authorList>
            <person name="Magalhaes I.L.F."/>
            <person name="Oliveira U."/>
            <person name="Santos F.R."/>
            <person name="Vidigal T.H.D.A."/>
            <person name="Brescovit A.D."/>
            <person name="Santos A.J."/>
        </authorList>
    </citation>
    <scope>NUCLEOTIDE SEQUENCE</scope>
    <source>
        <tissue evidence="1">Shoot tissue taken approximately 20 cm above the soil surface</tissue>
    </source>
</reference>
<organism evidence="1">
    <name type="scientific">Arundo donax</name>
    <name type="common">Giant reed</name>
    <name type="synonym">Donax arundinaceus</name>
    <dbReference type="NCBI Taxonomy" id="35708"/>
    <lineage>
        <taxon>Eukaryota</taxon>
        <taxon>Viridiplantae</taxon>
        <taxon>Streptophyta</taxon>
        <taxon>Embryophyta</taxon>
        <taxon>Tracheophyta</taxon>
        <taxon>Spermatophyta</taxon>
        <taxon>Magnoliopsida</taxon>
        <taxon>Liliopsida</taxon>
        <taxon>Poales</taxon>
        <taxon>Poaceae</taxon>
        <taxon>PACMAD clade</taxon>
        <taxon>Arundinoideae</taxon>
        <taxon>Arundineae</taxon>
        <taxon>Arundo</taxon>
    </lineage>
</organism>
<protein>
    <submittedName>
        <fullName evidence="1">Uncharacterized protein</fullName>
    </submittedName>
</protein>